<evidence type="ECO:0000313" key="5">
    <source>
        <dbReference type="Proteomes" id="UP001154282"/>
    </source>
</evidence>
<dbReference type="Pfam" id="PF12923">
    <property type="entry name" value="RRP7"/>
    <property type="match status" value="1"/>
</dbReference>
<keyword evidence="5" id="KW-1185">Reference proteome</keyword>
<comment type="caution">
    <text evidence="4">The sequence shown here is derived from an EMBL/GenBank/DDBJ whole genome shotgun (WGS) entry which is preliminary data.</text>
</comment>
<feature type="compositionally biased region" description="Basic residues" evidence="2">
    <location>
        <begin position="107"/>
        <end position="118"/>
    </location>
</feature>
<feature type="region of interest" description="Disordered" evidence="2">
    <location>
        <begin position="192"/>
        <end position="220"/>
    </location>
</feature>
<feature type="compositionally biased region" description="Basic and acidic residues" evidence="2">
    <location>
        <begin position="1"/>
        <end position="10"/>
    </location>
</feature>
<dbReference type="PANTHER" id="PTHR13191">
    <property type="entry name" value="RIBOSOMAL RNA PROCESSING PROTEIN 7-RELATED"/>
    <property type="match status" value="1"/>
</dbReference>
<dbReference type="AlphaFoldDB" id="A0AAV0N4C0"/>
<evidence type="ECO:0000256" key="2">
    <source>
        <dbReference type="SAM" id="MobiDB-lite"/>
    </source>
</evidence>
<accession>A0AAV0N4C0</accession>
<proteinExistence type="inferred from homology"/>
<name>A0AAV0N4C0_9ROSI</name>
<organism evidence="4 5">
    <name type="scientific">Linum tenue</name>
    <dbReference type="NCBI Taxonomy" id="586396"/>
    <lineage>
        <taxon>Eukaryota</taxon>
        <taxon>Viridiplantae</taxon>
        <taxon>Streptophyta</taxon>
        <taxon>Embryophyta</taxon>
        <taxon>Tracheophyta</taxon>
        <taxon>Spermatophyta</taxon>
        <taxon>Magnoliopsida</taxon>
        <taxon>eudicotyledons</taxon>
        <taxon>Gunneridae</taxon>
        <taxon>Pentapetalae</taxon>
        <taxon>rosids</taxon>
        <taxon>fabids</taxon>
        <taxon>Malpighiales</taxon>
        <taxon>Linaceae</taxon>
        <taxon>Linum</taxon>
    </lineage>
</organism>
<gene>
    <name evidence="4" type="ORF">LITE_LOCUS31526</name>
</gene>
<dbReference type="Gene3D" id="6.10.250.1770">
    <property type="match status" value="1"/>
</dbReference>
<dbReference type="EMBL" id="CAMGYJ010000007">
    <property type="protein sequence ID" value="CAI0453261.1"/>
    <property type="molecule type" value="Genomic_DNA"/>
</dbReference>
<dbReference type="GO" id="GO:0032545">
    <property type="term" value="C:CURI complex"/>
    <property type="evidence" value="ECO:0007669"/>
    <property type="project" value="TreeGrafter"/>
</dbReference>
<dbReference type="PANTHER" id="PTHR13191:SF0">
    <property type="entry name" value="RIBOSOMAL RNA-PROCESSING PROTEIN 7 HOMOLOG A-RELATED"/>
    <property type="match status" value="1"/>
</dbReference>
<sequence length="287" mass="33190">MRNLELDSKRMKSKKKRRENDVEVEVKNEEKSHERNPGDGKKKRRRETKNNGELVTVSEANSLVEAETVKKMKKKKKQRKEIVAKIAPVEESDQVDDGSARQSGKSMKSKKDKKKNKMKPVVASEGVGMQRKTEKQEEDVYCLSSGDEDCSKGMKKWLTEYNESRPGLRALQQRIDDFIISHEEKLEEEKKEREAQAADGGWTVVVHQRGRKKTTDPESGIAVGSAVPVAKVDDITTKKKRNEIGVDFYRFQKREAHMNEILQLQSKFEEDKKRIQQLRAARKFRPY</sequence>
<reference evidence="4" key="1">
    <citation type="submission" date="2022-08" db="EMBL/GenBank/DDBJ databases">
        <authorList>
            <person name="Gutierrez-Valencia J."/>
        </authorList>
    </citation>
    <scope>NUCLEOTIDE SEQUENCE</scope>
</reference>
<dbReference type="InterPro" id="IPR040446">
    <property type="entry name" value="RRP7"/>
</dbReference>
<dbReference type="GO" id="GO:0000028">
    <property type="term" value="P:ribosomal small subunit assembly"/>
    <property type="evidence" value="ECO:0007669"/>
    <property type="project" value="TreeGrafter"/>
</dbReference>
<dbReference type="Proteomes" id="UP001154282">
    <property type="component" value="Unassembled WGS sequence"/>
</dbReference>
<feature type="domain" description="Ribosomal RNA-processing protein 7 C-terminal" evidence="3">
    <location>
        <begin position="163"/>
        <end position="287"/>
    </location>
</feature>
<feature type="region of interest" description="Disordered" evidence="2">
    <location>
        <begin position="1"/>
        <end position="150"/>
    </location>
</feature>
<feature type="compositionally biased region" description="Basic and acidic residues" evidence="2">
    <location>
        <begin position="18"/>
        <end position="40"/>
    </location>
</feature>
<dbReference type="GO" id="GO:0034456">
    <property type="term" value="C:UTP-C complex"/>
    <property type="evidence" value="ECO:0007669"/>
    <property type="project" value="TreeGrafter"/>
</dbReference>
<comment type="similarity">
    <text evidence="1">Belongs to the RRP7 family.</text>
</comment>
<dbReference type="InterPro" id="IPR024326">
    <property type="entry name" value="RRP7_C"/>
</dbReference>
<protein>
    <recommendedName>
        <fullName evidence="3">Ribosomal RNA-processing protein 7 C-terminal domain-containing protein</fullName>
    </recommendedName>
</protein>
<dbReference type="GO" id="GO:0006364">
    <property type="term" value="P:rRNA processing"/>
    <property type="evidence" value="ECO:0007669"/>
    <property type="project" value="TreeGrafter"/>
</dbReference>
<dbReference type="CDD" id="cd12951">
    <property type="entry name" value="RRP7_Rrp7A"/>
    <property type="match status" value="1"/>
</dbReference>
<evidence type="ECO:0000259" key="3">
    <source>
        <dbReference type="Pfam" id="PF12923"/>
    </source>
</evidence>
<evidence type="ECO:0000256" key="1">
    <source>
        <dbReference type="ARBA" id="ARBA00006110"/>
    </source>
</evidence>
<evidence type="ECO:0000313" key="4">
    <source>
        <dbReference type="EMBL" id="CAI0453261.1"/>
    </source>
</evidence>